<feature type="transmembrane region" description="Helical" evidence="1">
    <location>
        <begin position="193"/>
        <end position="209"/>
    </location>
</feature>
<name>A0ABS1VH55_9ACTN</name>
<reference evidence="2 3" key="1">
    <citation type="submission" date="2021-01" db="EMBL/GenBank/DDBJ databases">
        <title>Actinoplanes sp. nov. LDG1-01 isolated from lichen.</title>
        <authorList>
            <person name="Saeng-In P."/>
            <person name="Phongsopitanun W."/>
            <person name="Kanchanasin P."/>
            <person name="Yuki M."/>
            <person name="Kudo T."/>
            <person name="Ohkuma M."/>
            <person name="Tanasupawat S."/>
        </authorList>
    </citation>
    <scope>NUCLEOTIDE SEQUENCE [LARGE SCALE GENOMIC DNA]</scope>
    <source>
        <strain evidence="2 3">LDG1-01</strain>
    </source>
</reference>
<evidence type="ECO:0000313" key="2">
    <source>
        <dbReference type="EMBL" id="MBL7252766.1"/>
    </source>
</evidence>
<evidence type="ECO:0000313" key="3">
    <source>
        <dbReference type="Proteomes" id="UP000598996"/>
    </source>
</evidence>
<accession>A0ABS1VH55</accession>
<keyword evidence="1" id="KW-0472">Membrane</keyword>
<organism evidence="2 3">
    <name type="scientific">Paractinoplanes lichenicola</name>
    <dbReference type="NCBI Taxonomy" id="2802976"/>
    <lineage>
        <taxon>Bacteria</taxon>
        <taxon>Bacillati</taxon>
        <taxon>Actinomycetota</taxon>
        <taxon>Actinomycetes</taxon>
        <taxon>Micromonosporales</taxon>
        <taxon>Micromonosporaceae</taxon>
        <taxon>Paractinoplanes</taxon>
    </lineage>
</organism>
<gene>
    <name evidence="2" type="ORF">JKJ07_00405</name>
</gene>
<dbReference type="EMBL" id="JAENHO010000001">
    <property type="protein sequence ID" value="MBL7252766.1"/>
    <property type="molecule type" value="Genomic_DNA"/>
</dbReference>
<feature type="transmembrane region" description="Helical" evidence="1">
    <location>
        <begin position="66"/>
        <end position="87"/>
    </location>
</feature>
<feature type="transmembrane region" description="Helical" evidence="1">
    <location>
        <begin position="93"/>
        <end position="110"/>
    </location>
</feature>
<comment type="caution">
    <text evidence="2">The sequence shown here is derived from an EMBL/GenBank/DDBJ whole genome shotgun (WGS) entry which is preliminary data.</text>
</comment>
<keyword evidence="1" id="KW-0812">Transmembrane</keyword>
<proteinExistence type="predicted"/>
<evidence type="ECO:0000256" key="1">
    <source>
        <dbReference type="SAM" id="Phobius"/>
    </source>
</evidence>
<keyword evidence="3" id="KW-1185">Reference proteome</keyword>
<protein>
    <submittedName>
        <fullName evidence="2">Uncharacterized protein</fullName>
    </submittedName>
</protein>
<dbReference type="RefSeq" id="WP_202989124.1">
    <property type="nucleotide sequence ID" value="NZ_JAENHO010000001.1"/>
</dbReference>
<sequence length="219" mass="23533">MERTDLVIPAALAPGLVIPPLAVTTGAADPEWVDAPVGRWGFRRRPSLRLPMDPARAKDVRRWLRYAPWTPLPIVVVLVDWAVAGFVDLPGGGYHPLLVSLAALAVLSLMRGRGLPDQTPDRSHTGEVRIPRVPVTVALEWVAANPGVSTSEAPAPRPRSRRFYATWAAGLLGAAFVLGTVLTADGRENPAQLWQLNVGLFVAGLVMAYKTQPPAPEPA</sequence>
<dbReference type="Proteomes" id="UP000598996">
    <property type="component" value="Unassembled WGS sequence"/>
</dbReference>
<keyword evidence="1" id="KW-1133">Transmembrane helix</keyword>
<feature type="transmembrane region" description="Helical" evidence="1">
    <location>
        <begin position="163"/>
        <end position="181"/>
    </location>
</feature>